<dbReference type="PANTHER" id="PTHR24320">
    <property type="entry name" value="RETINOL DEHYDROGENASE"/>
    <property type="match status" value="1"/>
</dbReference>
<dbReference type="GO" id="GO:0016491">
    <property type="term" value="F:oxidoreductase activity"/>
    <property type="evidence" value="ECO:0007669"/>
    <property type="project" value="UniProtKB-KW"/>
</dbReference>
<proteinExistence type="inferred from homology"/>
<evidence type="ECO:0000256" key="1">
    <source>
        <dbReference type="ARBA" id="ARBA00006484"/>
    </source>
</evidence>
<dbReference type="Pfam" id="PF00106">
    <property type="entry name" value="adh_short"/>
    <property type="match status" value="1"/>
</dbReference>
<dbReference type="PANTHER" id="PTHR24320:SF148">
    <property type="entry name" value="NAD(P)-BINDING ROSSMANN-FOLD SUPERFAMILY PROTEIN"/>
    <property type="match status" value="1"/>
</dbReference>
<dbReference type="EMBL" id="JZKH01000067">
    <property type="protein sequence ID" value="KJS59479.1"/>
    <property type="molecule type" value="Genomic_DNA"/>
</dbReference>
<dbReference type="Proteomes" id="UP000033699">
    <property type="component" value="Unassembled WGS sequence"/>
</dbReference>
<dbReference type="SUPFAM" id="SSF51735">
    <property type="entry name" value="NAD(P)-binding Rossmann-fold domains"/>
    <property type="match status" value="1"/>
</dbReference>
<accession>A0A0F2T8C6</accession>
<dbReference type="PATRIC" id="fig|359131.3.peg.6576"/>
<dbReference type="Gene3D" id="3.40.50.720">
    <property type="entry name" value="NAD(P)-binding Rossmann-like Domain"/>
    <property type="match status" value="1"/>
</dbReference>
<evidence type="ECO:0000313" key="3">
    <source>
        <dbReference type="EMBL" id="KJS59479.1"/>
    </source>
</evidence>
<comment type="caution">
    <text evidence="3">The sequence shown here is derived from an EMBL/GenBank/DDBJ whole genome shotgun (WGS) entry which is preliminary data.</text>
</comment>
<evidence type="ECO:0000256" key="2">
    <source>
        <dbReference type="ARBA" id="ARBA00023002"/>
    </source>
</evidence>
<keyword evidence="4" id="KW-1185">Reference proteome</keyword>
<dbReference type="InterPro" id="IPR002347">
    <property type="entry name" value="SDR_fam"/>
</dbReference>
<organism evidence="3 4">
    <name type="scientific">Streptomyces rubellomurinus (strain ATCC 31215)</name>
    <dbReference type="NCBI Taxonomy" id="359131"/>
    <lineage>
        <taxon>Bacteria</taxon>
        <taxon>Bacillati</taxon>
        <taxon>Actinomycetota</taxon>
        <taxon>Actinomycetes</taxon>
        <taxon>Kitasatosporales</taxon>
        <taxon>Streptomycetaceae</taxon>
        <taxon>Streptomyces</taxon>
    </lineage>
</organism>
<gene>
    <name evidence="3" type="ORF">VM95_26860</name>
</gene>
<sequence length="273" mass="28240">MSDAVLSARTALVTGASSGIGWETARLLAAHGATVLVHARTTAEAEDAVERLVSAGARRDQLVELAADFTRLTEVAVLAGTVVKHYPALDLLVNNAAVMAPERCTLTDDGNEVSLQVNFLAAHLLAKLLRAPLSAAGDARIVNVSSSLHRTASMNWSDPHRVKKYSRVAAYAQSQLALTMATADMAPAGSGITAVSLNPGLCDTALLPLYGRVGAPAAEGAAAVVRLCLPETVVANGAYFDGGVIAPTAQAAQEERSLKRLAKLADQLVGRAA</sequence>
<keyword evidence="2" id="KW-0560">Oxidoreductase</keyword>
<name>A0A0F2T8C6_STRR3</name>
<protein>
    <submittedName>
        <fullName evidence="3">Short-chain dehydrogenase</fullName>
    </submittedName>
</protein>
<dbReference type="RefSeq" id="WP_045701285.1">
    <property type="nucleotide sequence ID" value="NZ_JZKH01000067.1"/>
</dbReference>
<comment type="similarity">
    <text evidence="1">Belongs to the short-chain dehydrogenases/reductases (SDR) family.</text>
</comment>
<dbReference type="OrthoDB" id="3237043at2"/>
<dbReference type="PRINTS" id="PR00081">
    <property type="entry name" value="GDHRDH"/>
</dbReference>
<evidence type="ECO:0000313" key="4">
    <source>
        <dbReference type="Proteomes" id="UP000033699"/>
    </source>
</evidence>
<dbReference type="InterPro" id="IPR036291">
    <property type="entry name" value="NAD(P)-bd_dom_sf"/>
</dbReference>
<reference evidence="3 4" key="1">
    <citation type="submission" date="2015-02" db="EMBL/GenBank/DDBJ databases">
        <authorList>
            <person name="Ju K.-S."/>
            <person name="Doroghazi J.R."/>
            <person name="Metcalf W."/>
        </authorList>
    </citation>
    <scope>NUCLEOTIDE SEQUENCE [LARGE SCALE GENOMIC DNA]</scope>
    <source>
        <strain evidence="3 4">ATCC 31215</strain>
    </source>
</reference>
<dbReference type="AlphaFoldDB" id="A0A0F2T8C6"/>